<name>A0ABT2SQS4_9FIRM</name>
<gene>
    <name evidence="1" type="ORF">OCV55_00610</name>
</gene>
<dbReference type="Proteomes" id="UP001208364">
    <property type="component" value="Unassembled WGS sequence"/>
</dbReference>
<reference evidence="1 2" key="1">
    <citation type="journal article" date="2021" name="ISME Commun">
        <title>Automated analysis of genomic sequences facilitates high-throughput and comprehensive description of bacteria.</title>
        <authorList>
            <person name="Hitch T.C.A."/>
        </authorList>
    </citation>
    <scope>NUCLEOTIDE SEQUENCE [LARGE SCALE GENOMIC DNA]</scope>
    <source>
        <strain evidence="1 2">H4_15</strain>
    </source>
</reference>
<evidence type="ECO:0000313" key="1">
    <source>
        <dbReference type="EMBL" id="MCU6737186.1"/>
    </source>
</evidence>
<keyword evidence="2" id="KW-1185">Reference proteome</keyword>
<proteinExistence type="predicted"/>
<dbReference type="Gene3D" id="2.60.120.10">
    <property type="entry name" value="Jelly Rolls"/>
    <property type="match status" value="1"/>
</dbReference>
<dbReference type="SUPFAM" id="SSF51182">
    <property type="entry name" value="RmlC-like cupins"/>
    <property type="match status" value="1"/>
</dbReference>
<protein>
    <submittedName>
        <fullName evidence="1">Uncharacterized protein</fullName>
    </submittedName>
</protein>
<evidence type="ECO:0000313" key="2">
    <source>
        <dbReference type="Proteomes" id="UP001208364"/>
    </source>
</evidence>
<comment type="caution">
    <text evidence="1">The sequence shown here is derived from an EMBL/GenBank/DDBJ whole genome shotgun (WGS) entry which is preliminary data.</text>
</comment>
<dbReference type="EMBL" id="JAOQJR010000001">
    <property type="protein sequence ID" value="MCU6737186.1"/>
    <property type="molecule type" value="Genomic_DNA"/>
</dbReference>
<dbReference type="RefSeq" id="WP_267309749.1">
    <property type="nucleotide sequence ID" value="NZ_JAOQJR010000001.1"/>
</dbReference>
<sequence length="128" mass="15204">MPNFKQDNDDEDVLKKIKRNFFIEWRIADKHKMDIFENIDYFLDSNQEGNPKIVTGNALRSALKKTTQRPFRLVPYFDPGVWGGQWMKKNCDLDEKQNNYAWSFDGVPEENSLYFRFGDTRIEIPAMD</sequence>
<dbReference type="InterPro" id="IPR014710">
    <property type="entry name" value="RmlC-like_jellyroll"/>
</dbReference>
<accession>A0ABT2SQS4</accession>
<dbReference type="InterPro" id="IPR011051">
    <property type="entry name" value="RmlC_Cupin_sf"/>
</dbReference>
<organism evidence="1 2">
    <name type="scientific">[Clostridium] ammoniilyticum</name>
    <dbReference type="NCBI Taxonomy" id="2981784"/>
    <lineage>
        <taxon>Bacteria</taxon>
        <taxon>Bacillati</taxon>
        <taxon>Bacillota</taxon>
        <taxon>Erysipelotrichia</taxon>
        <taxon>Erysipelotrichales</taxon>
        <taxon>Coprobacillaceae</taxon>
        <taxon>Faecalibacillus</taxon>
    </lineage>
</organism>